<accession>A0A517I574</accession>
<protein>
    <recommendedName>
        <fullName evidence="8">Regulator of SigK</fullName>
    </recommendedName>
    <alternativeName>
        <fullName evidence="7">Sigma-K anti-sigma factor RskA</fullName>
    </alternativeName>
</protein>
<dbReference type="Gene3D" id="1.10.10.1320">
    <property type="entry name" value="Anti-sigma factor, zinc-finger domain"/>
    <property type="match status" value="1"/>
</dbReference>
<sequence>MRRVCDHLIPYIANELKESEHMAFAEHLKKCTECKKEYQELSQAWHALPFDYTEIEVPESLKGEVLGFVFEHKRKSGTETFMTKMSKLSMMLKSQFTPVSTGIVCVLLLAFIGLGIANVQVKNRHAENIPIEILTAIPLKAANQSHPGTNGIAYIVQQGSKKNLVVQVHELPGVEGSQVYQVWLLKNSTRENGGIFKPDENGSGILTYQLAEGQTFDQIGITVEPDANSRQPRGQKIAGS</sequence>
<dbReference type="InterPro" id="IPR041916">
    <property type="entry name" value="Anti_sigma_zinc_sf"/>
</dbReference>
<evidence type="ECO:0000256" key="7">
    <source>
        <dbReference type="ARBA" id="ARBA00029829"/>
    </source>
</evidence>
<dbReference type="PANTHER" id="PTHR37461:SF1">
    <property type="entry name" value="ANTI-SIGMA-K FACTOR RSKA"/>
    <property type="match status" value="1"/>
</dbReference>
<dbReference type="PANTHER" id="PTHR37461">
    <property type="entry name" value="ANTI-SIGMA-K FACTOR RSKA"/>
    <property type="match status" value="1"/>
</dbReference>
<evidence type="ECO:0000256" key="8">
    <source>
        <dbReference type="ARBA" id="ARBA00030803"/>
    </source>
</evidence>
<evidence type="ECO:0000256" key="1">
    <source>
        <dbReference type="ARBA" id="ARBA00004167"/>
    </source>
</evidence>
<evidence type="ECO:0000313" key="12">
    <source>
        <dbReference type="Proteomes" id="UP000317713"/>
    </source>
</evidence>
<feature type="domain" description="Anti-sigma K factor RskA C-terminal" evidence="10">
    <location>
        <begin position="104"/>
        <end position="233"/>
    </location>
</feature>
<organism evidence="11 12">
    <name type="scientific">Brevibacillus brevis</name>
    <name type="common">Bacillus brevis</name>
    <dbReference type="NCBI Taxonomy" id="1393"/>
    <lineage>
        <taxon>Bacteria</taxon>
        <taxon>Bacillati</taxon>
        <taxon>Bacillota</taxon>
        <taxon>Bacilli</taxon>
        <taxon>Bacillales</taxon>
        <taxon>Paenibacillaceae</taxon>
        <taxon>Brevibacillus</taxon>
    </lineage>
</organism>
<evidence type="ECO:0000313" key="11">
    <source>
        <dbReference type="EMBL" id="QDS33976.1"/>
    </source>
</evidence>
<dbReference type="InterPro" id="IPR051474">
    <property type="entry name" value="Anti-sigma-K/W_factor"/>
</dbReference>
<name>A0A517I574_BREBE</name>
<evidence type="ECO:0000256" key="6">
    <source>
        <dbReference type="ARBA" id="ARBA00023136"/>
    </source>
</evidence>
<evidence type="ECO:0000256" key="5">
    <source>
        <dbReference type="ARBA" id="ARBA00022989"/>
    </source>
</evidence>
<comment type="subcellular location">
    <subcellularLocation>
        <location evidence="2">Cell membrane</location>
    </subcellularLocation>
    <subcellularLocation>
        <location evidence="1">Membrane</location>
        <topology evidence="1">Single-pass membrane protein</topology>
    </subcellularLocation>
</comment>
<dbReference type="InterPro" id="IPR018764">
    <property type="entry name" value="RskA_C"/>
</dbReference>
<dbReference type="AlphaFoldDB" id="A0A517I574"/>
<dbReference type="Pfam" id="PF10099">
    <property type="entry name" value="RskA_C"/>
    <property type="match status" value="1"/>
</dbReference>
<dbReference type="GO" id="GO:0006417">
    <property type="term" value="P:regulation of translation"/>
    <property type="evidence" value="ECO:0007669"/>
    <property type="project" value="TreeGrafter"/>
</dbReference>
<feature type="transmembrane region" description="Helical" evidence="9">
    <location>
        <begin position="96"/>
        <end position="117"/>
    </location>
</feature>
<evidence type="ECO:0000256" key="9">
    <source>
        <dbReference type="SAM" id="Phobius"/>
    </source>
</evidence>
<evidence type="ECO:0000256" key="2">
    <source>
        <dbReference type="ARBA" id="ARBA00004236"/>
    </source>
</evidence>
<reference evidence="11 12" key="1">
    <citation type="submission" date="2019-07" db="EMBL/GenBank/DDBJ databases">
        <title>Characterization of Brevibacillus brevis HK544, as a potential biocontrol agent.</title>
        <authorList>
            <person name="Kim H."/>
        </authorList>
    </citation>
    <scope>NUCLEOTIDE SEQUENCE [LARGE SCALE GENOMIC DNA]</scope>
    <source>
        <strain evidence="11 12">HK544</strain>
    </source>
</reference>
<evidence type="ECO:0000256" key="4">
    <source>
        <dbReference type="ARBA" id="ARBA00022692"/>
    </source>
</evidence>
<dbReference type="Proteomes" id="UP000317713">
    <property type="component" value="Chromosome"/>
</dbReference>
<evidence type="ECO:0000259" key="10">
    <source>
        <dbReference type="Pfam" id="PF10099"/>
    </source>
</evidence>
<evidence type="ECO:0000256" key="3">
    <source>
        <dbReference type="ARBA" id="ARBA00022475"/>
    </source>
</evidence>
<keyword evidence="4 9" id="KW-0812">Transmembrane</keyword>
<keyword evidence="6 9" id="KW-0472">Membrane</keyword>
<proteinExistence type="predicted"/>
<keyword evidence="3" id="KW-1003">Cell membrane</keyword>
<keyword evidence="5 9" id="KW-1133">Transmembrane helix</keyword>
<gene>
    <name evidence="11" type="ORF">FPS98_08245</name>
</gene>
<dbReference type="GO" id="GO:0005886">
    <property type="term" value="C:plasma membrane"/>
    <property type="evidence" value="ECO:0007669"/>
    <property type="project" value="UniProtKB-SubCell"/>
</dbReference>
<dbReference type="GO" id="GO:0016989">
    <property type="term" value="F:sigma factor antagonist activity"/>
    <property type="evidence" value="ECO:0007669"/>
    <property type="project" value="TreeGrafter"/>
</dbReference>
<dbReference type="EMBL" id="CP042161">
    <property type="protein sequence ID" value="QDS33976.1"/>
    <property type="molecule type" value="Genomic_DNA"/>
</dbReference>